<protein>
    <submittedName>
        <fullName evidence="5">Transcriptional regulator</fullName>
    </submittedName>
</protein>
<dbReference type="PIRSF" id="PIRSF019455">
    <property type="entry name" value="CopR_AtkY"/>
    <property type="match status" value="1"/>
</dbReference>
<evidence type="ECO:0000256" key="1">
    <source>
        <dbReference type="ARBA" id="ARBA00011046"/>
    </source>
</evidence>
<keyword evidence="3" id="KW-0238">DNA-binding</keyword>
<dbReference type="AlphaFoldDB" id="A0A2S8FUR5"/>
<sequence length="131" mass="14864">MARPKQETPTSGELEVLKVLWKRGPSTVREVLEELNTQERTRAYTSVMSLMNVMADKDLLDREPLGRAFQYSARRPQEKTLGGIVSDILGRVFEGSAPSLVAHLLEESKPNAVELEQIRKALEEYEEENHV</sequence>
<dbReference type="SUPFAM" id="SSF46785">
    <property type="entry name" value="Winged helix' DNA-binding domain"/>
    <property type="match status" value="1"/>
</dbReference>
<reference evidence="5 6" key="1">
    <citation type="submission" date="2018-02" db="EMBL/GenBank/DDBJ databases">
        <title>Comparative genomes isolates from brazilian mangrove.</title>
        <authorList>
            <person name="Araujo J.E."/>
            <person name="Taketani R.G."/>
            <person name="Silva M.C.P."/>
            <person name="Loureco M.V."/>
            <person name="Andreote F.D."/>
        </authorList>
    </citation>
    <scope>NUCLEOTIDE SEQUENCE [LARGE SCALE GENOMIC DNA]</scope>
    <source>
        <strain evidence="5 6">HEX-2 MGV</strain>
    </source>
</reference>
<gene>
    <name evidence="5" type="ORF">C5Y96_09115</name>
</gene>
<dbReference type="Pfam" id="PF03965">
    <property type="entry name" value="Penicillinase_R"/>
    <property type="match status" value="1"/>
</dbReference>
<evidence type="ECO:0000256" key="4">
    <source>
        <dbReference type="ARBA" id="ARBA00023163"/>
    </source>
</evidence>
<dbReference type="InterPro" id="IPR036390">
    <property type="entry name" value="WH_DNA-bd_sf"/>
</dbReference>
<dbReference type="Gene3D" id="1.10.10.10">
    <property type="entry name" value="Winged helix-like DNA-binding domain superfamily/Winged helix DNA-binding domain"/>
    <property type="match status" value="1"/>
</dbReference>
<proteinExistence type="inferred from homology"/>
<keyword evidence="4" id="KW-0804">Transcription</keyword>
<dbReference type="InterPro" id="IPR036388">
    <property type="entry name" value="WH-like_DNA-bd_sf"/>
</dbReference>
<dbReference type="OrthoDB" id="280196at2"/>
<accession>A0A2S8FUR5</accession>
<dbReference type="GO" id="GO:0003677">
    <property type="term" value="F:DNA binding"/>
    <property type="evidence" value="ECO:0007669"/>
    <property type="project" value="UniProtKB-KW"/>
</dbReference>
<evidence type="ECO:0000256" key="3">
    <source>
        <dbReference type="ARBA" id="ARBA00023125"/>
    </source>
</evidence>
<dbReference type="EMBL" id="PUIA01000026">
    <property type="protein sequence ID" value="PQO35800.1"/>
    <property type="molecule type" value="Genomic_DNA"/>
</dbReference>
<dbReference type="Proteomes" id="UP000240009">
    <property type="component" value="Unassembled WGS sequence"/>
</dbReference>
<dbReference type="Gene3D" id="1.10.4040.10">
    <property type="entry name" value="Penicillinase repressor domain"/>
    <property type="match status" value="1"/>
</dbReference>
<name>A0A2S8FUR5_9BACT</name>
<evidence type="ECO:0000313" key="5">
    <source>
        <dbReference type="EMBL" id="PQO35800.1"/>
    </source>
</evidence>
<evidence type="ECO:0000313" key="6">
    <source>
        <dbReference type="Proteomes" id="UP000240009"/>
    </source>
</evidence>
<comment type="similarity">
    <text evidence="1">Belongs to the BlaI transcriptional regulatory family.</text>
</comment>
<comment type="caution">
    <text evidence="5">The sequence shown here is derived from an EMBL/GenBank/DDBJ whole genome shotgun (WGS) entry which is preliminary data.</text>
</comment>
<keyword evidence="2" id="KW-0805">Transcription regulation</keyword>
<dbReference type="GO" id="GO:0045892">
    <property type="term" value="P:negative regulation of DNA-templated transcription"/>
    <property type="evidence" value="ECO:0007669"/>
    <property type="project" value="InterPro"/>
</dbReference>
<dbReference type="InterPro" id="IPR005650">
    <property type="entry name" value="BlaI_family"/>
</dbReference>
<dbReference type="RefSeq" id="WP_105352282.1">
    <property type="nucleotide sequence ID" value="NZ_PUIA01000026.1"/>
</dbReference>
<evidence type="ECO:0000256" key="2">
    <source>
        <dbReference type="ARBA" id="ARBA00023015"/>
    </source>
</evidence>
<organism evidence="5 6">
    <name type="scientific">Blastopirellula marina</name>
    <dbReference type="NCBI Taxonomy" id="124"/>
    <lineage>
        <taxon>Bacteria</taxon>
        <taxon>Pseudomonadati</taxon>
        <taxon>Planctomycetota</taxon>
        <taxon>Planctomycetia</taxon>
        <taxon>Pirellulales</taxon>
        <taxon>Pirellulaceae</taxon>
        <taxon>Blastopirellula</taxon>
    </lineage>
</organism>